<dbReference type="RefSeq" id="WP_100128038.1">
    <property type="nucleotide sequence ID" value="NZ_PGTD01000011.1"/>
</dbReference>
<keyword evidence="1" id="KW-1133">Transmembrane helix</keyword>
<dbReference type="EMBL" id="PGTD01000021">
    <property type="protein sequence ID" value="PJE26494.1"/>
    <property type="molecule type" value="Genomic_DNA"/>
</dbReference>
<dbReference type="InterPro" id="IPR025711">
    <property type="entry name" value="PepSY"/>
</dbReference>
<feature type="transmembrane region" description="Helical" evidence="1">
    <location>
        <begin position="155"/>
        <end position="175"/>
    </location>
</feature>
<accession>A0ABX4MM51</accession>
<organism evidence="4 7">
    <name type="scientific">Pseudooceanicola antarcticus</name>
    <dbReference type="NCBI Taxonomy" id="1247613"/>
    <lineage>
        <taxon>Bacteria</taxon>
        <taxon>Pseudomonadati</taxon>
        <taxon>Pseudomonadota</taxon>
        <taxon>Alphaproteobacteria</taxon>
        <taxon>Rhodobacterales</taxon>
        <taxon>Paracoccaceae</taxon>
        <taxon>Pseudooceanicola</taxon>
    </lineage>
</organism>
<dbReference type="EMBL" id="PGTD01000020">
    <property type="protein sequence ID" value="PJE26526.1"/>
    <property type="molecule type" value="Genomic_DNA"/>
</dbReference>
<comment type="caution">
    <text evidence="4">The sequence shown here is derived from an EMBL/GenBank/DDBJ whole genome shotgun (WGS) entry which is preliminary data.</text>
</comment>
<evidence type="ECO:0000256" key="1">
    <source>
        <dbReference type="SAM" id="Phobius"/>
    </source>
</evidence>
<sequence>MTDATHGAAAPAAATAANKYQFIAWRWHFYAGLYVIPFLIMLAATGLIMLWISWGAGIGAERLAVTPGNDTLPASTLRQAAENALPGGTATLYQEPLAADRAAVFAVDHADGRTGIAVDPYTGEVLRSFPWRAGLYDLANDIHGTLLLGDFGDRLIEIAASLGLVLIASGLYLHWPRNGQGWRQVLVPSLSRRGRALWKSIHAVLGFWISILLVLFLLSGLSWAGIWGTKMVQAWNTFPADKWGAPLSDATHADMNHAGTQDVAWTLEQTPLPASGSLAGEAAITGPVDLDSVVGFARQLGFVGRFQLNFPAGETGVWSISHDSMSNDGPNPAADRTLHIDRYTGKVLADIRYKDYSAYAKAMAWGIAFHEGDMGLWNLALNTLFCLSVILVSVSGLVMWWKRRPAGAGRLAAPPKPRNLPFWKGAALLVLVLGLAFPMAGAAILTILLLDRTLLRLSPGLRRALS</sequence>
<feature type="transmembrane region" description="Helical" evidence="1">
    <location>
        <begin position="196"/>
        <end position="218"/>
    </location>
</feature>
<evidence type="ECO:0000313" key="3">
    <source>
        <dbReference type="EMBL" id="PJE26494.1"/>
    </source>
</evidence>
<evidence type="ECO:0000313" key="5">
    <source>
        <dbReference type="EMBL" id="PJE27092.1"/>
    </source>
</evidence>
<keyword evidence="7" id="KW-1185">Reference proteome</keyword>
<feature type="transmembrane region" description="Helical" evidence="1">
    <location>
        <begin position="379"/>
        <end position="401"/>
    </location>
</feature>
<dbReference type="PANTHER" id="PTHR34219:SF1">
    <property type="entry name" value="PEPSY DOMAIN-CONTAINING PROTEIN"/>
    <property type="match status" value="1"/>
</dbReference>
<dbReference type="EMBL" id="PGTD01000018">
    <property type="protein sequence ID" value="PJE27092.1"/>
    <property type="molecule type" value="Genomic_DNA"/>
</dbReference>
<keyword evidence="1" id="KW-0812">Transmembrane</keyword>
<evidence type="ECO:0000259" key="2">
    <source>
        <dbReference type="Pfam" id="PF03413"/>
    </source>
</evidence>
<evidence type="ECO:0000313" key="4">
    <source>
        <dbReference type="EMBL" id="PJE26526.1"/>
    </source>
</evidence>
<dbReference type="EMBL" id="PGTD01000011">
    <property type="protein sequence ID" value="PJE31115.1"/>
    <property type="molecule type" value="Genomic_DNA"/>
</dbReference>
<name>A0ABX4MM51_9RHOB</name>
<dbReference type="PANTHER" id="PTHR34219">
    <property type="entry name" value="IRON-REGULATED INNER MEMBRANE PROTEIN-RELATED"/>
    <property type="match status" value="1"/>
</dbReference>
<feature type="transmembrane region" description="Helical" evidence="1">
    <location>
        <begin position="29"/>
        <end position="54"/>
    </location>
</feature>
<evidence type="ECO:0000313" key="6">
    <source>
        <dbReference type="EMBL" id="PJE31115.1"/>
    </source>
</evidence>
<feature type="domain" description="PepSY" evidence="2">
    <location>
        <begin position="72"/>
        <end position="127"/>
    </location>
</feature>
<proteinExistence type="predicted"/>
<dbReference type="Proteomes" id="UP000231702">
    <property type="component" value="Unassembled WGS sequence"/>
</dbReference>
<gene>
    <name evidence="6" type="ORF">CVM39_04810</name>
    <name evidence="5" type="ORF">CVM39_17395</name>
    <name evidence="4" type="ORF">CVM39_17435</name>
    <name evidence="3" type="ORF">CVM39_17445</name>
</gene>
<keyword evidence="1" id="KW-0472">Membrane</keyword>
<feature type="transmembrane region" description="Helical" evidence="1">
    <location>
        <begin position="422"/>
        <end position="450"/>
    </location>
</feature>
<evidence type="ECO:0000313" key="7">
    <source>
        <dbReference type="Proteomes" id="UP000231702"/>
    </source>
</evidence>
<dbReference type="Pfam" id="PF03413">
    <property type="entry name" value="PepSY"/>
    <property type="match status" value="1"/>
</dbReference>
<protein>
    <submittedName>
        <fullName evidence="4">PepSY domain-containing protein</fullName>
    </submittedName>
</protein>
<reference evidence="4 7" key="1">
    <citation type="journal article" date="2018" name="Int. J. Syst. Evol. Microbiol.">
        <title>Pseudooceanicola lipolyticus sp. nov., a marine alphaproteobacterium, reclassification of Oceanicola flagellatus as Pseudooceanicola flagellatus comb. nov. and emended description of the genus Pseudooceanicola.</title>
        <authorList>
            <person name="Huang M.-M."/>
            <person name="Guo L.-L."/>
            <person name="Wu Y.-H."/>
            <person name="Lai Q.-L."/>
            <person name="Shao Z.-Z."/>
            <person name="Wang C.-S."/>
            <person name="Wu M."/>
            <person name="Xu X.-W."/>
        </authorList>
    </citation>
    <scope>NUCLEOTIDE SEQUENCE [LARGE SCALE GENOMIC DNA]</scope>
    <source>
        <strain evidence="4 7">Ar-45</strain>
    </source>
</reference>
<dbReference type="Pfam" id="PF03929">
    <property type="entry name" value="PepSY_TM"/>
    <property type="match status" value="1"/>
</dbReference>
<dbReference type="InterPro" id="IPR005625">
    <property type="entry name" value="PepSY-ass_TM"/>
</dbReference>